<name>A0A3A3GNM9_PANTH</name>
<protein>
    <submittedName>
        <fullName evidence="2">Uncharacterized protein</fullName>
    </submittedName>
</protein>
<feature type="region of interest" description="Disordered" evidence="1">
    <location>
        <begin position="42"/>
        <end position="62"/>
    </location>
</feature>
<dbReference type="EMBL" id="QYZD01000003">
    <property type="protein sequence ID" value="RJG25576.1"/>
    <property type="molecule type" value="Genomic_DNA"/>
</dbReference>
<comment type="caution">
    <text evidence="2">The sequence shown here is derived from an EMBL/GenBank/DDBJ whole genome shotgun (WGS) entry which is preliminary data.</text>
</comment>
<dbReference type="AlphaFoldDB" id="A0A3A3GNM9"/>
<dbReference type="RefSeq" id="WP_119791658.1">
    <property type="nucleotide sequence ID" value="NZ_QYZD01000003.1"/>
</dbReference>
<gene>
    <name evidence="2" type="ORF">DQX05_05665</name>
</gene>
<sequence>MSERNGLAAVIEAVDAMLGPERKRCRALANSGLCMRFRVGQEESPASCLSNHHGGDKYDGTG</sequence>
<evidence type="ECO:0000313" key="3">
    <source>
        <dbReference type="Proteomes" id="UP000266177"/>
    </source>
</evidence>
<evidence type="ECO:0000313" key="2">
    <source>
        <dbReference type="EMBL" id="RJG25576.1"/>
    </source>
</evidence>
<dbReference type="Proteomes" id="UP000266177">
    <property type="component" value="Unassembled WGS sequence"/>
</dbReference>
<feature type="compositionally biased region" description="Basic and acidic residues" evidence="1">
    <location>
        <begin position="53"/>
        <end position="62"/>
    </location>
</feature>
<proteinExistence type="predicted"/>
<reference evidence="2 3" key="1">
    <citation type="submission" date="2018-09" db="EMBL/GenBank/DDBJ databases">
        <title>Paenibacillus SK2017-BO5.</title>
        <authorList>
            <person name="Piskunova J.V."/>
            <person name="Dubiley S.A."/>
            <person name="Severinov K.V."/>
        </authorList>
    </citation>
    <scope>NUCLEOTIDE SEQUENCE [LARGE SCALE GENOMIC DNA]</scope>
    <source>
        <strain evidence="2 3">BO5</strain>
    </source>
</reference>
<organism evidence="2 3">
    <name type="scientific">Paenibacillus thiaminolyticus</name>
    <name type="common">Bacillus thiaminolyticus</name>
    <dbReference type="NCBI Taxonomy" id="49283"/>
    <lineage>
        <taxon>Bacteria</taxon>
        <taxon>Bacillati</taxon>
        <taxon>Bacillota</taxon>
        <taxon>Bacilli</taxon>
        <taxon>Bacillales</taxon>
        <taxon>Paenibacillaceae</taxon>
        <taxon>Paenibacillus</taxon>
    </lineage>
</organism>
<evidence type="ECO:0000256" key="1">
    <source>
        <dbReference type="SAM" id="MobiDB-lite"/>
    </source>
</evidence>
<accession>A0A3A3GNM9</accession>